<evidence type="ECO:0000256" key="4">
    <source>
        <dbReference type="ARBA" id="ARBA00023136"/>
    </source>
</evidence>
<feature type="transmembrane region" description="Helical" evidence="5">
    <location>
        <begin position="323"/>
        <end position="342"/>
    </location>
</feature>
<dbReference type="EMBL" id="CAJPWZ010001297">
    <property type="protein sequence ID" value="CAG2212401.1"/>
    <property type="molecule type" value="Genomic_DNA"/>
</dbReference>
<feature type="transmembrane region" description="Helical" evidence="5">
    <location>
        <begin position="283"/>
        <end position="303"/>
    </location>
</feature>
<feature type="transmembrane region" description="Helical" evidence="5">
    <location>
        <begin position="81"/>
        <end position="101"/>
    </location>
</feature>
<dbReference type="InterPro" id="IPR017452">
    <property type="entry name" value="GPCR_Rhodpsn_7TM"/>
</dbReference>
<evidence type="ECO:0000313" key="7">
    <source>
        <dbReference type="EMBL" id="CAG2212401.1"/>
    </source>
</evidence>
<comment type="caution">
    <text evidence="7">The sequence shown here is derived from an EMBL/GenBank/DDBJ whole genome shotgun (WGS) entry which is preliminary data.</text>
</comment>
<keyword evidence="3 5" id="KW-1133">Transmembrane helix</keyword>
<keyword evidence="4 5" id="KW-0472">Membrane</keyword>
<evidence type="ECO:0000313" key="8">
    <source>
        <dbReference type="Proteomes" id="UP000683360"/>
    </source>
</evidence>
<reference evidence="7" key="1">
    <citation type="submission" date="2021-03" db="EMBL/GenBank/DDBJ databases">
        <authorList>
            <person name="Bekaert M."/>
        </authorList>
    </citation>
    <scope>NUCLEOTIDE SEQUENCE</scope>
</reference>
<dbReference type="SUPFAM" id="SSF81321">
    <property type="entry name" value="Family A G protein-coupled receptor-like"/>
    <property type="match status" value="1"/>
</dbReference>
<feature type="transmembrane region" description="Helical" evidence="5">
    <location>
        <begin position="45"/>
        <end position="69"/>
    </location>
</feature>
<dbReference type="AlphaFoldDB" id="A0A8S3RUQ1"/>
<evidence type="ECO:0000256" key="2">
    <source>
        <dbReference type="ARBA" id="ARBA00022692"/>
    </source>
</evidence>
<gene>
    <name evidence="7" type="ORF">MEDL_26358</name>
</gene>
<comment type="subcellular location">
    <subcellularLocation>
        <location evidence="1">Membrane</location>
    </subcellularLocation>
</comment>
<dbReference type="GO" id="GO:0016020">
    <property type="term" value="C:membrane"/>
    <property type="evidence" value="ECO:0007669"/>
    <property type="project" value="UniProtKB-SubCell"/>
</dbReference>
<sequence>MDPDGFQYFDDMNQSSFIQNEDGYNFTTDLYTKDVNDYQTVVHKFAIVFAVLVAAIIFSNLLVIILIILKKLRKDVFYWKVIILSVGDLIGCTTLPFSYIMPDDDWWKSDTTCIMVPNMTLVYYLFSGLALVALCLDFPVNLFSTYFRLRRIFHRTIHGLFMILPFFLTYVVALPIVIQYGTNVTTDESYTHPSIPVKTLAAVVSIPALIIMIASVVIHKRLSKHVNITAPLNRINPSTDLENLNSCGMPEKEISDQRCEHIVVESESVFSFASENEILSSSYAVIAITTFSILCHVPLVAWVNRTEKKALLSFDEYIQSYMITNYVITTISLIPAAVRSYMWMIDTNVRKAVFATLNRCGIIL</sequence>
<feature type="domain" description="G-protein coupled receptors family 1 profile" evidence="6">
    <location>
        <begin position="59"/>
        <end position="343"/>
    </location>
</feature>
<name>A0A8S3RUQ1_MYTED</name>
<dbReference type="Proteomes" id="UP000683360">
    <property type="component" value="Unassembled WGS sequence"/>
</dbReference>
<dbReference type="Gene3D" id="1.20.1070.10">
    <property type="entry name" value="Rhodopsin 7-helix transmembrane proteins"/>
    <property type="match status" value="1"/>
</dbReference>
<dbReference type="OrthoDB" id="6101531at2759"/>
<feature type="transmembrane region" description="Helical" evidence="5">
    <location>
        <begin position="121"/>
        <end position="147"/>
    </location>
</feature>
<keyword evidence="8" id="KW-1185">Reference proteome</keyword>
<evidence type="ECO:0000256" key="1">
    <source>
        <dbReference type="ARBA" id="ARBA00004370"/>
    </source>
</evidence>
<feature type="transmembrane region" description="Helical" evidence="5">
    <location>
        <begin position="200"/>
        <end position="218"/>
    </location>
</feature>
<accession>A0A8S3RUQ1</accession>
<evidence type="ECO:0000256" key="3">
    <source>
        <dbReference type="ARBA" id="ARBA00022989"/>
    </source>
</evidence>
<keyword evidence="2 5" id="KW-0812">Transmembrane</keyword>
<protein>
    <recommendedName>
        <fullName evidence="6">G-protein coupled receptors family 1 profile domain-containing protein</fullName>
    </recommendedName>
</protein>
<organism evidence="7 8">
    <name type="scientific">Mytilus edulis</name>
    <name type="common">Blue mussel</name>
    <dbReference type="NCBI Taxonomy" id="6550"/>
    <lineage>
        <taxon>Eukaryota</taxon>
        <taxon>Metazoa</taxon>
        <taxon>Spiralia</taxon>
        <taxon>Lophotrochozoa</taxon>
        <taxon>Mollusca</taxon>
        <taxon>Bivalvia</taxon>
        <taxon>Autobranchia</taxon>
        <taxon>Pteriomorphia</taxon>
        <taxon>Mytilida</taxon>
        <taxon>Mytiloidea</taxon>
        <taxon>Mytilidae</taxon>
        <taxon>Mytilinae</taxon>
        <taxon>Mytilus</taxon>
    </lineage>
</organism>
<proteinExistence type="predicted"/>
<feature type="transmembrane region" description="Helical" evidence="5">
    <location>
        <begin position="159"/>
        <end position="180"/>
    </location>
</feature>
<evidence type="ECO:0000256" key="5">
    <source>
        <dbReference type="SAM" id="Phobius"/>
    </source>
</evidence>
<dbReference type="PROSITE" id="PS50262">
    <property type="entry name" value="G_PROTEIN_RECEP_F1_2"/>
    <property type="match status" value="1"/>
</dbReference>
<evidence type="ECO:0000259" key="6">
    <source>
        <dbReference type="PROSITE" id="PS50262"/>
    </source>
</evidence>